<evidence type="ECO:0000313" key="1">
    <source>
        <dbReference type="EMBL" id="RXG45609.1"/>
    </source>
</evidence>
<evidence type="ECO:0000313" key="2">
    <source>
        <dbReference type="Proteomes" id="UP000288725"/>
    </source>
</evidence>
<dbReference type="AlphaFoldDB" id="A0A444RWX7"/>
<comment type="caution">
    <text evidence="1">The sequence shown here is derived from an EMBL/GenBank/DDBJ whole genome shotgun (WGS) entry which is preliminary data.</text>
</comment>
<protein>
    <submittedName>
        <fullName evidence="1">Uncharacterized protein</fullName>
    </submittedName>
</protein>
<dbReference type="EMBL" id="RSDZ01000058">
    <property type="protein sequence ID" value="RXG45609.1"/>
    <property type="molecule type" value="Genomic_DNA"/>
</dbReference>
<name>A0A444RWX7_VERDA</name>
<gene>
    <name evidence="1" type="ORF">VDGE_02972</name>
</gene>
<accession>A0A444RWX7</accession>
<dbReference type="Gene3D" id="2.60.40.2970">
    <property type="match status" value="1"/>
</dbReference>
<sequence>MSTRIFFVLVSGGSINGAWPSCEVIWSVTSVPASPDSQSIETSAWWFDETAYCRKGSRTVHLDACALRSKLFSPGTSSRPTGFAHKISRTQPQFDQHPILVLVPSLSQYGMSSQSRNNPFRAAIIVFTFVAAITLWRYSSGSTTSTATASRTAPDSPVMAVSKDHPNALSKLAVDIRQTATSPPTLAVKVTNNYDSPLTILTWESPLDPAAIALGLLSITPAGADKPLDLPIVQFRRVMPPEPDNLVTLQPGESRGQDLVLKEPAVPVGELGGKASIYIQGSWSSVWPTTADKLTPEELEKLQFGDSVLSGGEFKSDALEVTVG</sequence>
<proteinExistence type="predicted"/>
<reference evidence="1 2" key="1">
    <citation type="submission" date="2018-12" db="EMBL/GenBank/DDBJ databases">
        <title>Genome of Verticillium dahliae isolate Getta Getta.</title>
        <authorList>
            <person name="Gardiner D.M."/>
        </authorList>
    </citation>
    <scope>NUCLEOTIDE SEQUENCE [LARGE SCALE GENOMIC DNA]</scope>
    <source>
        <strain evidence="1 2">Getta Getta</strain>
    </source>
</reference>
<dbReference type="Proteomes" id="UP000288725">
    <property type="component" value="Chromosome 3"/>
</dbReference>
<organism evidence="1 2">
    <name type="scientific">Verticillium dahliae</name>
    <name type="common">Verticillium wilt</name>
    <dbReference type="NCBI Taxonomy" id="27337"/>
    <lineage>
        <taxon>Eukaryota</taxon>
        <taxon>Fungi</taxon>
        <taxon>Dikarya</taxon>
        <taxon>Ascomycota</taxon>
        <taxon>Pezizomycotina</taxon>
        <taxon>Sordariomycetes</taxon>
        <taxon>Hypocreomycetidae</taxon>
        <taxon>Glomerellales</taxon>
        <taxon>Plectosphaerellaceae</taxon>
        <taxon>Verticillium</taxon>
    </lineage>
</organism>